<dbReference type="GO" id="GO:0003677">
    <property type="term" value="F:DNA binding"/>
    <property type="evidence" value="ECO:0007669"/>
    <property type="project" value="UniProtKB-UniRule"/>
</dbReference>
<dbReference type="Gene3D" id="3.30.1360.10">
    <property type="entry name" value="RNA polymerase, RBP11-like subunit"/>
    <property type="match status" value="1"/>
</dbReference>
<evidence type="ECO:0000313" key="10">
    <source>
        <dbReference type="EMBL" id="AXZ96995.1"/>
    </source>
</evidence>
<dbReference type="InterPro" id="IPR011773">
    <property type="entry name" value="DNA-dir_RpoA"/>
</dbReference>
<dbReference type="Pfam" id="PF01000">
    <property type="entry name" value="RNA_pol_A_bac"/>
    <property type="match status" value="1"/>
</dbReference>
<keyword evidence="3 8" id="KW-0240">DNA-directed RNA polymerase</keyword>
<dbReference type="SUPFAM" id="SSF55257">
    <property type="entry name" value="RBP11-like subunits of RNA polymerase"/>
    <property type="match status" value="1"/>
</dbReference>
<geneLocation type="chloroplast" evidence="10"/>
<feature type="region of interest" description="Alpha C-terminal domain (alpha-CTD)" evidence="8">
    <location>
        <begin position="269"/>
        <end position="343"/>
    </location>
</feature>
<gene>
    <name evidence="8 10" type="primary">rpoA</name>
</gene>
<comment type="catalytic activity">
    <reaction evidence="7 8">
        <text>RNA(n) + a ribonucleoside 5'-triphosphate = RNA(n+1) + diphosphate</text>
        <dbReference type="Rhea" id="RHEA:21248"/>
        <dbReference type="Rhea" id="RHEA-COMP:14527"/>
        <dbReference type="Rhea" id="RHEA-COMP:17342"/>
        <dbReference type="ChEBI" id="CHEBI:33019"/>
        <dbReference type="ChEBI" id="CHEBI:61557"/>
        <dbReference type="ChEBI" id="CHEBI:140395"/>
        <dbReference type="EC" id="2.7.7.6"/>
    </reaction>
</comment>
<dbReference type="GO" id="GO:0003899">
    <property type="term" value="F:DNA-directed RNA polymerase activity"/>
    <property type="evidence" value="ECO:0007669"/>
    <property type="project" value="UniProtKB-UniRule"/>
</dbReference>
<dbReference type="FunFam" id="2.170.120.12:FF:000001">
    <property type="entry name" value="DNA-directed RNA polymerase subunit alpha"/>
    <property type="match status" value="1"/>
</dbReference>
<evidence type="ECO:0000256" key="1">
    <source>
        <dbReference type="ARBA" id="ARBA00004026"/>
    </source>
</evidence>
<dbReference type="InterPro" id="IPR036643">
    <property type="entry name" value="RNApol_insert_sf"/>
</dbReference>
<comment type="subunit">
    <text evidence="8">In plastids the minimal PEP RNA polymerase catalytic core is composed of four subunits: alpha, beta, beta', and beta''. When a (nuclear-encoded) sigma factor is associated with the core the holoenzyme is formed, which can initiate transcription.</text>
</comment>
<feature type="domain" description="DNA-directed RNA polymerase RpoA/D/Rpb3-type" evidence="9">
    <location>
        <begin position="29"/>
        <end position="232"/>
    </location>
</feature>
<evidence type="ECO:0000256" key="7">
    <source>
        <dbReference type="ARBA" id="ARBA00048552"/>
    </source>
</evidence>
<dbReference type="SUPFAM" id="SSF56553">
    <property type="entry name" value="Insert subdomain of RNA polymerase alpha subunit"/>
    <property type="match status" value="1"/>
</dbReference>
<dbReference type="GO" id="GO:0006351">
    <property type="term" value="P:DNA-templated transcription"/>
    <property type="evidence" value="ECO:0007669"/>
    <property type="project" value="UniProtKB-UniRule"/>
</dbReference>
<evidence type="ECO:0000259" key="9">
    <source>
        <dbReference type="SMART" id="SM00662"/>
    </source>
</evidence>
<keyword evidence="5 8" id="KW-0548">Nucleotidyltransferase</keyword>
<dbReference type="InterPro" id="IPR011260">
    <property type="entry name" value="RNAP_asu_C"/>
</dbReference>
<evidence type="ECO:0000256" key="4">
    <source>
        <dbReference type="ARBA" id="ARBA00022679"/>
    </source>
</evidence>
<name>A0A385KP84_9MONI</name>
<dbReference type="HAMAP" id="MF_00059">
    <property type="entry name" value="RNApol_bact_RpoA"/>
    <property type="match status" value="1"/>
</dbReference>
<comment type="function">
    <text evidence="1 8">DNA-dependent RNA polymerase catalyzes the transcription of DNA into RNA using the four ribonucleoside triphosphates as substrates.</text>
</comment>
<dbReference type="CDD" id="cd06928">
    <property type="entry name" value="RNAP_alpha_NTD"/>
    <property type="match status" value="1"/>
</dbReference>
<dbReference type="EC" id="2.7.7.6" evidence="8"/>
<evidence type="ECO:0000256" key="6">
    <source>
        <dbReference type="ARBA" id="ARBA00023163"/>
    </source>
</evidence>
<reference evidence="10" key="1">
    <citation type="journal article" date="2018" name="Am. J. Bot.">
        <title>Order-level fern plastome phylogenomics: new insights from Hymenophyllales.</title>
        <authorList>
            <person name="Kuo L.Y."/>
            <person name="Qi X."/>
            <person name="Ma H."/>
            <person name="Li F.W."/>
        </authorList>
    </citation>
    <scope>NUCLEOTIDE SEQUENCE</scope>
</reference>
<evidence type="ECO:0000256" key="8">
    <source>
        <dbReference type="HAMAP-Rule" id="MF_00059"/>
    </source>
</evidence>
<dbReference type="Gene3D" id="1.10.150.20">
    <property type="entry name" value="5' to 3' exonuclease, C-terminal subdomain"/>
    <property type="match status" value="1"/>
</dbReference>
<keyword evidence="10" id="KW-0150">Chloroplast</keyword>
<dbReference type="GO" id="GO:0009507">
    <property type="term" value="C:chloroplast"/>
    <property type="evidence" value="ECO:0007669"/>
    <property type="project" value="UniProtKB-SubCell"/>
</dbReference>
<comment type="subcellular location">
    <subcellularLocation>
        <location evidence="8">Plastid</location>
        <location evidence="8">Chloroplast</location>
    </subcellularLocation>
</comment>
<evidence type="ECO:0000256" key="2">
    <source>
        <dbReference type="ARBA" id="ARBA00007123"/>
    </source>
</evidence>
<evidence type="ECO:0000256" key="5">
    <source>
        <dbReference type="ARBA" id="ARBA00022695"/>
    </source>
</evidence>
<dbReference type="GeneID" id="38333042"/>
<dbReference type="Gene3D" id="2.170.120.12">
    <property type="entry name" value="DNA-directed RNA polymerase, insert domain"/>
    <property type="match status" value="1"/>
</dbReference>
<comment type="domain">
    <text evidence="8">The N-terminal domain is essential for RNAP assembly and basal transcription, whereas the C-terminal domain is involved in interaction with transcriptional regulators and with upstream promoter elements.</text>
</comment>
<keyword evidence="10" id="KW-0934">Plastid</keyword>
<dbReference type="InterPro" id="IPR036603">
    <property type="entry name" value="RBP11-like"/>
</dbReference>
<evidence type="ECO:0000256" key="3">
    <source>
        <dbReference type="ARBA" id="ARBA00022478"/>
    </source>
</evidence>
<keyword evidence="6 8" id="KW-0804">Transcription</keyword>
<accession>A0A385KP84</accession>
<dbReference type="GO" id="GO:0000428">
    <property type="term" value="C:DNA-directed RNA polymerase complex"/>
    <property type="evidence" value="ECO:0007669"/>
    <property type="project" value="UniProtKB-KW"/>
</dbReference>
<comment type="similarity">
    <text evidence="2 8">Belongs to the RNA polymerase alpha chain family.</text>
</comment>
<dbReference type="Pfam" id="PF03118">
    <property type="entry name" value="RNA_pol_A_CTD"/>
    <property type="match status" value="1"/>
</dbReference>
<protein>
    <recommendedName>
        <fullName evidence="8">DNA-directed RNA polymerase subunit alpha</fullName>
        <shortName evidence="8">PEP</shortName>
        <ecNumber evidence="8">2.7.7.6</ecNumber>
    </recommendedName>
    <alternativeName>
        <fullName evidence="8">Plastid-encoded RNA polymerase subunit alpha</fullName>
        <shortName evidence="8">RNA polymerase subunit alpha</shortName>
    </alternativeName>
</protein>
<dbReference type="NCBIfam" id="TIGR02027">
    <property type="entry name" value="rpoA"/>
    <property type="match status" value="1"/>
</dbReference>
<dbReference type="SMART" id="SM00662">
    <property type="entry name" value="RPOLD"/>
    <property type="match status" value="1"/>
</dbReference>
<dbReference type="EMBL" id="MH265124">
    <property type="protein sequence ID" value="AXZ96995.1"/>
    <property type="molecule type" value="Genomic_DNA"/>
</dbReference>
<feature type="region of interest" description="Alpha N-terminal domain (alpha-NTD)" evidence="8">
    <location>
        <begin position="1"/>
        <end position="241"/>
    </location>
</feature>
<dbReference type="InterPro" id="IPR011263">
    <property type="entry name" value="DNA-dir_RNA_pol_RpoA/D/Rpb3"/>
</dbReference>
<dbReference type="RefSeq" id="YP_009531927.1">
    <property type="nucleotide sequence ID" value="NC_039753.1"/>
</dbReference>
<dbReference type="Pfam" id="PF01193">
    <property type="entry name" value="RNA_pol_L"/>
    <property type="match status" value="1"/>
</dbReference>
<keyword evidence="4 8" id="KW-0808">Transferase</keyword>
<dbReference type="SUPFAM" id="SSF47789">
    <property type="entry name" value="C-terminal domain of RNA polymerase alpha subunit"/>
    <property type="match status" value="1"/>
</dbReference>
<sequence>MIQDEIPISTQVIQWRCIESKVESKRLHYGRFAVSPFKRGQVNTVGIAICRVLLGEVGGTSITYAKFENVRHEYSTITGIQETIHDILVNSKEIVLRSDSHDVQKGSLSINGPKKIIAGDISLPSSVKAIDDSQYIATITQPIHVNIKLKIEKDRGYRIEDSKGYENGEFPIDAVFMPVQNVNYSVHPFGNDKDIQEILFIEIWTNGSLTPNEALSEASKNLIDLVLPFLHIKREDILPVEAIKDSFNSTRLYSLSNDEIDGLTREVTFKHIFIDQLESSARAYNCLKRVDIHTISDLLNYNQEDLQRIKNFGRKSVDQVSKALRERFAIDLPKNKSYIDGKK</sequence>
<organism evidence="10">
    <name type="scientific">Hymenophyllum holochilum</name>
    <dbReference type="NCBI Taxonomy" id="2137820"/>
    <lineage>
        <taxon>Eukaryota</taxon>
        <taxon>Viridiplantae</taxon>
        <taxon>Streptophyta</taxon>
        <taxon>Embryophyta</taxon>
        <taxon>Tracheophyta</taxon>
        <taxon>Polypodiopsida</taxon>
        <taxon>Polypodiidae</taxon>
        <taxon>Hymenophyllales</taxon>
        <taxon>Hymenophyllaceae</taxon>
        <taxon>Hymenophylloideae</taxon>
        <taxon>Hymenophyllum</taxon>
    </lineage>
</organism>
<proteinExistence type="inferred from homology"/>
<dbReference type="InterPro" id="IPR011262">
    <property type="entry name" value="DNA-dir_RNA_pol_insert"/>
</dbReference>
<dbReference type="AlphaFoldDB" id="A0A385KP84"/>
<dbReference type="GO" id="GO:0046983">
    <property type="term" value="F:protein dimerization activity"/>
    <property type="evidence" value="ECO:0007669"/>
    <property type="project" value="InterPro"/>
</dbReference>